<keyword evidence="2" id="KW-0325">Glycoprotein</keyword>
<organism evidence="9 10">
    <name type="scientific">Trichomalopsis sarcophagae</name>
    <dbReference type="NCBI Taxonomy" id="543379"/>
    <lineage>
        <taxon>Eukaryota</taxon>
        <taxon>Metazoa</taxon>
        <taxon>Ecdysozoa</taxon>
        <taxon>Arthropoda</taxon>
        <taxon>Hexapoda</taxon>
        <taxon>Insecta</taxon>
        <taxon>Pterygota</taxon>
        <taxon>Neoptera</taxon>
        <taxon>Endopterygota</taxon>
        <taxon>Hymenoptera</taxon>
        <taxon>Apocrita</taxon>
        <taxon>Proctotrupomorpha</taxon>
        <taxon>Chalcidoidea</taxon>
        <taxon>Pteromalidae</taxon>
        <taxon>Pteromalinae</taxon>
        <taxon>Trichomalopsis</taxon>
    </lineage>
</organism>
<keyword evidence="6" id="KW-0472">Membrane</keyword>
<comment type="caution">
    <text evidence="9">The sequence shown here is derived from an EMBL/GenBank/DDBJ whole genome shotgun (WGS) entry which is preliminary data.</text>
</comment>
<accession>A0A232FA06</accession>
<protein>
    <recommendedName>
        <fullName evidence="11">Protein sleepless</fullName>
    </recommendedName>
</protein>
<feature type="chain" id="PRO_5013144674" description="Protein sleepless" evidence="8">
    <location>
        <begin position="28"/>
        <end position="170"/>
    </location>
</feature>
<comment type="subcellular location">
    <subcellularLocation>
        <location evidence="1">Membrane</location>
        <topology evidence="1">Lipid-anchor</topology>
        <topology evidence="1">GPI-anchor</topology>
    </subcellularLocation>
</comment>
<keyword evidence="10" id="KW-1185">Reference proteome</keyword>
<keyword evidence="5" id="KW-1133">Transmembrane helix</keyword>
<dbReference type="PANTHER" id="PTHR33562">
    <property type="entry name" value="ATILLA, ISOFORM B-RELATED-RELATED"/>
    <property type="match status" value="1"/>
</dbReference>
<evidence type="ECO:0000256" key="5">
    <source>
        <dbReference type="ARBA" id="ARBA00022989"/>
    </source>
</evidence>
<evidence type="ECO:0000256" key="3">
    <source>
        <dbReference type="ARBA" id="ARBA00022692"/>
    </source>
</evidence>
<evidence type="ECO:0000256" key="4">
    <source>
        <dbReference type="ARBA" id="ARBA00022729"/>
    </source>
</evidence>
<proteinExistence type="predicted"/>
<evidence type="ECO:0000256" key="7">
    <source>
        <dbReference type="ARBA" id="ARBA00023288"/>
    </source>
</evidence>
<reference evidence="9 10" key="1">
    <citation type="journal article" date="2017" name="Curr. Biol.">
        <title>The Evolution of Venom by Co-option of Single-Copy Genes.</title>
        <authorList>
            <person name="Martinson E.O."/>
            <person name="Mrinalini"/>
            <person name="Kelkar Y.D."/>
            <person name="Chang C.H."/>
            <person name="Werren J.H."/>
        </authorList>
    </citation>
    <scope>NUCLEOTIDE SEQUENCE [LARGE SCALE GENOMIC DNA]</scope>
    <source>
        <strain evidence="9 10">Alberta</strain>
        <tissue evidence="9">Whole body</tissue>
    </source>
</reference>
<keyword evidence="4 8" id="KW-0732">Signal</keyword>
<keyword evidence="7" id="KW-0449">Lipoprotein</keyword>
<keyword evidence="3" id="KW-0812">Transmembrane</keyword>
<feature type="signal peptide" evidence="8">
    <location>
        <begin position="1"/>
        <end position="27"/>
    </location>
</feature>
<evidence type="ECO:0000256" key="2">
    <source>
        <dbReference type="ARBA" id="ARBA00022622"/>
    </source>
</evidence>
<dbReference type="GO" id="GO:0098552">
    <property type="term" value="C:side of membrane"/>
    <property type="evidence" value="ECO:0007669"/>
    <property type="project" value="UniProtKB-KW"/>
</dbReference>
<evidence type="ECO:0000256" key="1">
    <source>
        <dbReference type="ARBA" id="ARBA00004589"/>
    </source>
</evidence>
<dbReference type="AlphaFoldDB" id="A0A232FA06"/>
<dbReference type="OrthoDB" id="6582325at2759"/>
<dbReference type="EMBL" id="NNAY01000557">
    <property type="protein sequence ID" value="OXU27684.1"/>
    <property type="molecule type" value="Genomic_DNA"/>
</dbReference>
<evidence type="ECO:0008006" key="11">
    <source>
        <dbReference type="Google" id="ProtNLM"/>
    </source>
</evidence>
<dbReference type="Proteomes" id="UP000215335">
    <property type="component" value="Unassembled WGS sequence"/>
</dbReference>
<keyword evidence="2" id="KW-0336">GPI-anchor</keyword>
<gene>
    <name evidence="9" type="ORF">TSAR_011614</name>
</gene>
<evidence type="ECO:0000256" key="6">
    <source>
        <dbReference type="ARBA" id="ARBA00023136"/>
    </source>
</evidence>
<evidence type="ECO:0000313" key="10">
    <source>
        <dbReference type="Proteomes" id="UP000215335"/>
    </source>
</evidence>
<evidence type="ECO:0000313" key="9">
    <source>
        <dbReference type="EMBL" id="OXU27684.1"/>
    </source>
</evidence>
<sequence length="170" mass="18195">MCFKKMSVSSAIAIALLVFYSVDQASALKCYSCESFTNGPCWTDPNSGATKNCGANGFSQMLESSAIANATVRTALLSGGSDDGISTRVPREADCAKFIGTFDGQKYIAKTCTVKSISCEYYANYLESHIGFKVESCDRCDGDFCNSSNNLNAGIMCLAISIILGFFCKM</sequence>
<evidence type="ECO:0000256" key="8">
    <source>
        <dbReference type="SAM" id="SignalP"/>
    </source>
</evidence>
<name>A0A232FA06_9HYME</name>
<dbReference type="InterPro" id="IPR050975">
    <property type="entry name" value="Sleep_regulator"/>
</dbReference>